<feature type="domain" description="NAD-dependent epimerase/dehydratase" evidence="2">
    <location>
        <begin position="3"/>
        <end position="234"/>
    </location>
</feature>
<dbReference type="InterPro" id="IPR001509">
    <property type="entry name" value="Epimerase_deHydtase"/>
</dbReference>
<name>A0A380CDG8_9STAP</name>
<dbReference type="InterPro" id="IPR036291">
    <property type="entry name" value="NAD(P)-bd_dom_sf"/>
</dbReference>
<accession>A0A380CDG8</accession>
<dbReference type="Proteomes" id="UP000254956">
    <property type="component" value="Unassembled WGS sequence"/>
</dbReference>
<evidence type="ECO:0000313" key="6">
    <source>
        <dbReference type="Proteomes" id="UP000321598"/>
    </source>
</evidence>
<evidence type="ECO:0000259" key="2">
    <source>
        <dbReference type="Pfam" id="PF01370"/>
    </source>
</evidence>
<keyword evidence="4" id="KW-0413">Isomerase</keyword>
<dbReference type="EC" id="5.1.3.-" evidence="4"/>
<reference evidence="3 6" key="2">
    <citation type="submission" date="2019-07" db="EMBL/GenBank/DDBJ databases">
        <title>Whole genome shotgun sequence of Staphylococcus arlettae NBRC 109765.</title>
        <authorList>
            <person name="Hosoyama A."/>
            <person name="Uohara A."/>
            <person name="Ohji S."/>
            <person name="Ichikawa N."/>
        </authorList>
    </citation>
    <scope>NUCLEOTIDE SEQUENCE [LARGE SCALE GENOMIC DNA]</scope>
    <source>
        <strain evidence="3 6">NBRC 109765</strain>
    </source>
</reference>
<sequence>MKVLITGIAGFIGSHVASKLLQANIQIAGIDNLNNYYDVSLKHARLDNIGRENFPFYQIDIADYEAVNKVFLQEKPDVVIHLAAQAGVRHSIKVPHSYIHSNIVGYLNILECCRYFHVEHLIYASSSSVYGANKAQPFSTADPVDHPISLYAATKKSNELMAHSYSALYNIPTTGLRFFTVYGPWGRPDMALFKFTRGILEEGEVDVYNYGKMARDFTYVFDIVEAIYRLLGHKPAPNANWDPYHPNPSDSFAPYKIYNIGNNQPVNILEFIEAIETKLGKKCIKNFKDLQPGDVPKTFANVDDLYRQINFKPSVTITEGVNKFIDWYLSYYNISKGC</sequence>
<dbReference type="PANTHER" id="PTHR43574">
    <property type="entry name" value="EPIMERASE-RELATED"/>
    <property type="match status" value="1"/>
</dbReference>
<dbReference type="EMBL" id="BKAV01000020">
    <property type="protein sequence ID" value="GEQ00765.1"/>
    <property type="molecule type" value="Genomic_DNA"/>
</dbReference>
<dbReference type="CDD" id="cd05253">
    <property type="entry name" value="UDP_GE_SDE_e"/>
    <property type="match status" value="1"/>
</dbReference>
<dbReference type="AlphaFoldDB" id="A0A380CDG8"/>
<dbReference type="Pfam" id="PF01370">
    <property type="entry name" value="Epimerase"/>
    <property type="match status" value="1"/>
</dbReference>
<dbReference type="GO" id="GO:0016853">
    <property type="term" value="F:isomerase activity"/>
    <property type="evidence" value="ECO:0007669"/>
    <property type="project" value="UniProtKB-KW"/>
</dbReference>
<reference evidence="4 5" key="1">
    <citation type="submission" date="2018-06" db="EMBL/GenBank/DDBJ databases">
        <authorList>
            <consortium name="Pathogen Informatics"/>
            <person name="Doyle S."/>
        </authorList>
    </citation>
    <scope>NUCLEOTIDE SEQUENCE [LARGE SCALE GENOMIC DNA]</scope>
    <source>
        <strain evidence="4 5">NCTC12413</strain>
    </source>
</reference>
<keyword evidence="4" id="KW-0456">Lyase</keyword>
<protein>
    <submittedName>
        <fullName evidence="4">Capsular polysaccharide biosynthesis protein Cap I</fullName>
        <ecNumber evidence="4">4.2.1.46</ecNumber>
        <ecNumber evidence="4">5.1.3.-</ecNumber>
    </submittedName>
    <submittedName>
        <fullName evidence="3">NAD-dependent epimerase</fullName>
    </submittedName>
</protein>
<dbReference type="EMBL" id="UGZE01000001">
    <property type="protein sequence ID" value="SUJ17219.1"/>
    <property type="molecule type" value="Genomic_DNA"/>
</dbReference>
<dbReference type="Proteomes" id="UP000321598">
    <property type="component" value="Unassembled WGS sequence"/>
</dbReference>
<dbReference type="Gene3D" id="3.40.50.720">
    <property type="entry name" value="NAD(P)-binding Rossmann-like Domain"/>
    <property type="match status" value="1"/>
</dbReference>
<dbReference type="EC" id="4.2.1.46" evidence="4"/>
<organism evidence="4 5">
    <name type="scientific">Staphylococcus arlettae</name>
    <dbReference type="NCBI Taxonomy" id="29378"/>
    <lineage>
        <taxon>Bacteria</taxon>
        <taxon>Bacillati</taxon>
        <taxon>Bacillota</taxon>
        <taxon>Bacilli</taxon>
        <taxon>Bacillales</taxon>
        <taxon>Staphylococcaceae</taxon>
        <taxon>Staphylococcus</taxon>
    </lineage>
</organism>
<keyword evidence="1" id="KW-0520">NAD</keyword>
<keyword evidence="6" id="KW-1185">Reference proteome</keyword>
<evidence type="ECO:0000313" key="4">
    <source>
        <dbReference type="EMBL" id="SUJ17219.1"/>
    </source>
</evidence>
<dbReference type="GO" id="GO:0008460">
    <property type="term" value="F:dTDP-glucose 4,6-dehydratase activity"/>
    <property type="evidence" value="ECO:0007669"/>
    <property type="project" value="UniProtKB-EC"/>
</dbReference>
<dbReference type="RefSeq" id="WP_103387789.1">
    <property type="nucleotide sequence ID" value="NZ_BKAV01000020.1"/>
</dbReference>
<dbReference type="STRING" id="1212545.SARL_03516"/>
<evidence type="ECO:0000313" key="3">
    <source>
        <dbReference type="EMBL" id="GEQ00765.1"/>
    </source>
</evidence>
<dbReference type="OrthoDB" id="9801785at2"/>
<evidence type="ECO:0000256" key="1">
    <source>
        <dbReference type="ARBA" id="ARBA00023027"/>
    </source>
</evidence>
<evidence type="ECO:0000313" key="5">
    <source>
        <dbReference type="Proteomes" id="UP000254956"/>
    </source>
</evidence>
<dbReference type="PRINTS" id="PR01713">
    <property type="entry name" value="NUCEPIMERASE"/>
</dbReference>
<proteinExistence type="predicted"/>
<dbReference type="SUPFAM" id="SSF51735">
    <property type="entry name" value="NAD(P)-binding Rossmann-fold domains"/>
    <property type="match status" value="1"/>
</dbReference>
<gene>
    <name evidence="4" type="primary">capI</name>
    <name evidence="4" type="ORF">NCTC12413_01121</name>
    <name evidence="3" type="ORF">SAR03_18020</name>
</gene>